<sequence>MLPSGPKLWLRRWSRIIGQSLNCSHHVSNTATTMEKHSKPGTVPHVAERTKAGSRMIGQSLNCLSYHVSNTGQLWRSFSYSPNALRKEKVKCKLYESEGERDTKHTTLLNALSSR</sequence>
<organism evidence="1">
    <name type="scientific">Cacopsylla melanoneura</name>
    <dbReference type="NCBI Taxonomy" id="428564"/>
    <lineage>
        <taxon>Eukaryota</taxon>
        <taxon>Metazoa</taxon>
        <taxon>Ecdysozoa</taxon>
        <taxon>Arthropoda</taxon>
        <taxon>Hexapoda</taxon>
        <taxon>Insecta</taxon>
        <taxon>Pterygota</taxon>
        <taxon>Neoptera</taxon>
        <taxon>Paraneoptera</taxon>
        <taxon>Hemiptera</taxon>
        <taxon>Sternorrhyncha</taxon>
        <taxon>Psylloidea</taxon>
        <taxon>Psyllidae</taxon>
        <taxon>Psyllinae</taxon>
        <taxon>Cacopsylla</taxon>
    </lineage>
</organism>
<protein>
    <submittedName>
        <fullName evidence="1">Uncharacterized protein</fullName>
    </submittedName>
</protein>
<dbReference type="EMBL" id="HBUF01643921">
    <property type="protein sequence ID" value="CAG6785475.1"/>
    <property type="molecule type" value="Transcribed_RNA"/>
</dbReference>
<dbReference type="AlphaFoldDB" id="A0A8D9FEG7"/>
<evidence type="ECO:0000313" key="1">
    <source>
        <dbReference type="EMBL" id="CAG6785475.1"/>
    </source>
</evidence>
<reference evidence="1" key="1">
    <citation type="submission" date="2021-05" db="EMBL/GenBank/DDBJ databases">
        <authorList>
            <person name="Alioto T."/>
            <person name="Alioto T."/>
            <person name="Gomez Garrido J."/>
        </authorList>
    </citation>
    <scope>NUCLEOTIDE SEQUENCE</scope>
</reference>
<proteinExistence type="predicted"/>
<name>A0A8D9FEG7_9HEMI</name>
<accession>A0A8D9FEG7</accession>